<dbReference type="Proteomes" id="UP000662857">
    <property type="component" value="Chromosome"/>
</dbReference>
<feature type="domain" description="STAS" evidence="7">
    <location>
        <begin position="4"/>
        <end position="101"/>
    </location>
</feature>
<dbReference type="InterPro" id="IPR036513">
    <property type="entry name" value="STAS_dom_sf"/>
</dbReference>
<dbReference type="InterPro" id="IPR013325">
    <property type="entry name" value="RNA_pol_sigma_r2"/>
</dbReference>
<reference evidence="8" key="1">
    <citation type="submission" date="2021-02" db="EMBL/GenBank/DDBJ databases">
        <title>Natrosporangium hydrolyticum gen. nov., sp. nov, a haloalkaliphilic actinobacterium from a soda solonchak soil.</title>
        <authorList>
            <person name="Sorokin D.Y."/>
            <person name="Khijniak T.V."/>
            <person name="Zakharycheva A.P."/>
            <person name="Boueva O.V."/>
            <person name="Ariskina E.V."/>
            <person name="Hahnke R.L."/>
            <person name="Bunk B."/>
            <person name="Sproer C."/>
            <person name="Schumann P."/>
            <person name="Evtushenko L.I."/>
            <person name="Kublanov I.V."/>
        </authorList>
    </citation>
    <scope>NUCLEOTIDE SEQUENCE</scope>
    <source>
        <strain evidence="8">DSM 106523</strain>
    </source>
</reference>
<dbReference type="GO" id="GO:0006352">
    <property type="term" value="P:DNA-templated transcription initiation"/>
    <property type="evidence" value="ECO:0007669"/>
    <property type="project" value="InterPro"/>
</dbReference>
<dbReference type="InterPro" id="IPR003658">
    <property type="entry name" value="Anti-sigma_ant"/>
</dbReference>
<organism evidence="8 9">
    <name type="scientific">Natronosporangium hydrolyticum</name>
    <dbReference type="NCBI Taxonomy" id="2811111"/>
    <lineage>
        <taxon>Bacteria</taxon>
        <taxon>Bacillati</taxon>
        <taxon>Actinomycetota</taxon>
        <taxon>Actinomycetes</taxon>
        <taxon>Micromonosporales</taxon>
        <taxon>Micromonosporaceae</taxon>
        <taxon>Natronosporangium</taxon>
    </lineage>
</organism>
<dbReference type="InterPro" id="IPR007624">
    <property type="entry name" value="RNA_pol_sigma70_r3"/>
</dbReference>
<dbReference type="InterPro" id="IPR014322">
    <property type="entry name" value="RNA_pol_sigma-B/F/G"/>
</dbReference>
<accession>A0A895YDV8</accession>
<dbReference type="PANTHER" id="PTHR30385:SF4">
    <property type="entry name" value="RNA POLYMERASE SIGMA-E FACTOR"/>
    <property type="match status" value="1"/>
</dbReference>
<dbReference type="NCBIfam" id="TIGR02937">
    <property type="entry name" value="sigma70-ECF"/>
    <property type="match status" value="1"/>
</dbReference>
<evidence type="ECO:0000256" key="6">
    <source>
        <dbReference type="RuleBase" id="RU003749"/>
    </source>
</evidence>
<dbReference type="SUPFAM" id="SSF88946">
    <property type="entry name" value="Sigma2 domain of RNA polymerase sigma factors"/>
    <property type="match status" value="1"/>
</dbReference>
<dbReference type="Pfam" id="PF13466">
    <property type="entry name" value="STAS_2"/>
    <property type="match status" value="1"/>
</dbReference>
<name>A0A895YDV8_9ACTN</name>
<dbReference type="CDD" id="cd07043">
    <property type="entry name" value="STAS_anti-anti-sigma_factors"/>
    <property type="match status" value="1"/>
</dbReference>
<dbReference type="SUPFAM" id="SSF52091">
    <property type="entry name" value="SpoIIaa-like"/>
    <property type="match status" value="1"/>
</dbReference>
<dbReference type="Pfam" id="PF04539">
    <property type="entry name" value="Sigma70_r3"/>
    <property type="match status" value="1"/>
</dbReference>
<evidence type="ECO:0000256" key="3">
    <source>
        <dbReference type="ARBA" id="ARBA00023082"/>
    </source>
</evidence>
<dbReference type="InterPro" id="IPR007630">
    <property type="entry name" value="RNA_pol_sigma70_r4"/>
</dbReference>
<proteinExistence type="inferred from homology"/>
<dbReference type="Gene3D" id="1.10.10.10">
    <property type="entry name" value="Winged helix-like DNA-binding domain superfamily/Winged helix DNA-binding domain"/>
    <property type="match status" value="2"/>
</dbReference>
<dbReference type="PRINTS" id="PR00046">
    <property type="entry name" value="SIGMA70FCT"/>
</dbReference>
<dbReference type="InterPro" id="IPR036388">
    <property type="entry name" value="WH-like_DNA-bd_sf"/>
</dbReference>
<evidence type="ECO:0000256" key="1">
    <source>
        <dbReference type="ARBA" id="ARBA00009013"/>
    </source>
</evidence>
<comment type="similarity">
    <text evidence="1 6">Belongs to the anti-sigma-factor antagonist family.</text>
</comment>
<evidence type="ECO:0000313" key="9">
    <source>
        <dbReference type="Proteomes" id="UP000662857"/>
    </source>
</evidence>
<dbReference type="PANTHER" id="PTHR30385">
    <property type="entry name" value="SIGMA FACTOR F FLAGELLAR"/>
    <property type="match status" value="1"/>
</dbReference>
<dbReference type="NCBIfam" id="TIGR02980">
    <property type="entry name" value="SigBFG"/>
    <property type="match status" value="1"/>
</dbReference>
<dbReference type="RefSeq" id="WP_239674777.1">
    <property type="nucleotide sequence ID" value="NZ_CP070499.1"/>
</dbReference>
<dbReference type="Gene3D" id="1.10.1740.10">
    <property type="match status" value="1"/>
</dbReference>
<keyword evidence="9" id="KW-1185">Reference proteome</keyword>
<dbReference type="InterPro" id="IPR013324">
    <property type="entry name" value="RNA_pol_sigma_r3/r4-like"/>
</dbReference>
<dbReference type="GO" id="GO:0003677">
    <property type="term" value="F:DNA binding"/>
    <property type="evidence" value="ECO:0007669"/>
    <property type="project" value="UniProtKB-KW"/>
</dbReference>
<dbReference type="EMBL" id="CP070499">
    <property type="protein sequence ID" value="QSB12736.1"/>
    <property type="molecule type" value="Genomic_DNA"/>
</dbReference>
<dbReference type="InterPro" id="IPR014284">
    <property type="entry name" value="RNA_pol_sigma-70_dom"/>
</dbReference>
<keyword evidence="5" id="KW-0804">Transcription</keyword>
<dbReference type="AlphaFoldDB" id="A0A895YDV8"/>
<protein>
    <recommendedName>
        <fullName evidence="6">Anti-sigma factor antagonist</fullName>
    </recommendedName>
</protein>
<keyword evidence="4" id="KW-0238">DNA-binding</keyword>
<dbReference type="GO" id="GO:0016987">
    <property type="term" value="F:sigma factor activity"/>
    <property type="evidence" value="ECO:0007669"/>
    <property type="project" value="UniProtKB-KW"/>
</dbReference>
<keyword evidence="2" id="KW-0805">Transcription regulation</keyword>
<dbReference type="InterPro" id="IPR058548">
    <property type="entry name" value="MlaB-like_STAS"/>
</dbReference>
<dbReference type="InterPro" id="IPR002645">
    <property type="entry name" value="STAS_dom"/>
</dbReference>
<keyword evidence="3" id="KW-0731">Sigma factor</keyword>
<dbReference type="NCBIfam" id="TIGR00377">
    <property type="entry name" value="ant_ant_sig"/>
    <property type="match status" value="1"/>
</dbReference>
<dbReference type="CDD" id="cd06171">
    <property type="entry name" value="Sigma70_r4"/>
    <property type="match status" value="1"/>
</dbReference>
<dbReference type="GO" id="GO:0043856">
    <property type="term" value="F:anti-sigma factor antagonist activity"/>
    <property type="evidence" value="ECO:0007669"/>
    <property type="project" value="InterPro"/>
</dbReference>
<sequence>MDPLNIDTWQTESELRFVLQGEVDLASAPALQEALEAALAGPNLDLVVDVSEVHFLDCTAVGILLQICGKAEPQGRRLRVTGATGMVLQVMETAGVAKRLGVYESAGHWQSDDESTSDELLAFLLDTMSQLPTGVRERDQLRDRVVTAGTPLAHALARRFTHRGEPFDDLYQVAMVGLLKAVDGYNPHRGREFVAYAKPTILGELRRHFRDRTWSMSVPRRHKEMRLALNGARDELAQRLGHSPSVAELAEHLQTSTEEVLGAIEAAQAYQSVPLSTPVGEDEGVTLADMVGSDDPDLEAVENRAALPVLIGKLPEREQRILTMRFYGNMTQSQIADSTGVSQMHVSRLLRASLDRLREELFKEEVG</sequence>
<evidence type="ECO:0000256" key="5">
    <source>
        <dbReference type="ARBA" id="ARBA00023163"/>
    </source>
</evidence>
<dbReference type="Gene3D" id="3.30.750.24">
    <property type="entry name" value="STAS domain"/>
    <property type="match status" value="1"/>
</dbReference>
<dbReference type="Pfam" id="PF04542">
    <property type="entry name" value="Sigma70_r2"/>
    <property type="match status" value="1"/>
</dbReference>
<dbReference type="SUPFAM" id="SSF88659">
    <property type="entry name" value="Sigma3 and sigma4 domains of RNA polymerase sigma factors"/>
    <property type="match status" value="2"/>
</dbReference>
<gene>
    <name evidence="8" type="ORF">JQS43_13630</name>
</gene>
<dbReference type="InterPro" id="IPR000943">
    <property type="entry name" value="RNA_pol_sigma70"/>
</dbReference>
<evidence type="ECO:0000313" key="8">
    <source>
        <dbReference type="EMBL" id="QSB12736.1"/>
    </source>
</evidence>
<dbReference type="PROSITE" id="PS50801">
    <property type="entry name" value="STAS"/>
    <property type="match status" value="1"/>
</dbReference>
<dbReference type="Pfam" id="PF04545">
    <property type="entry name" value="Sigma70_r4"/>
    <property type="match status" value="1"/>
</dbReference>
<evidence type="ECO:0000256" key="4">
    <source>
        <dbReference type="ARBA" id="ARBA00023125"/>
    </source>
</evidence>
<dbReference type="KEGG" id="nhy:JQS43_13630"/>
<evidence type="ECO:0000259" key="7">
    <source>
        <dbReference type="PROSITE" id="PS50801"/>
    </source>
</evidence>
<evidence type="ECO:0000256" key="2">
    <source>
        <dbReference type="ARBA" id="ARBA00023015"/>
    </source>
</evidence>
<dbReference type="InterPro" id="IPR007627">
    <property type="entry name" value="RNA_pol_sigma70_r2"/>
</dbReference>